<comment type="caution">
    <text evidence="1">The sequence shown here is derived from an EMBL/GenBank/DDBJ whole genome shotgun (WGS) entry which is preliminary data.</text>
</comment>
<name>A0ABU5CWT5_9BACI</name>
<dbReference type="RefSeq" id="WP_320381196.1">
    <property type="nucleotide sequence ID" value="NZ_JAWDIQ010000003.1"/>
</dbReference>
<evidence type="ECO:0000313" key="1">
    <source>
        <dbReference type="EMBL" id="MDY0410322.1"/>
    </source>
</evidence>
<gene>
    <name evidence="1" type="ORF">RWD45_19430</name>
</gene>
<keyword evidence="2" id="KW-1185">Reference proteome</keyword>
<proteinExistence type="predicted"/>
<reference evidence="1 2" key="1">
    <citation type="submission" date="2023-10" db="EMBL/GenBank/DDBJ databases">
        <title>Virgibacillus soli CC-YMP-6 genome.</title>
        <authorList>
            <person name="Miliotis G."/>
            <person name="Sengupta P."/>
            <person name="Hameed A."/>
            <person name="Chuvochina M."/>
            <person name="Mcdonagh F."/>
            <person name="Simpson A.C."/>
            <person name="Singh N.K."/>
            <person name="Rekha P.D."/>
            <person name="Raman K."/>
            <person name="Hugenholtz P."/>
            <person name="Venkateswaran K."/>
        </authorList>
    </citation>
    <scope>NUCLEOTIDE SEQUENCE [LARGE SCALE GENOMIC DNA]</scope>
    <source>
        <strain evidence="1 2">CC-YMP-6</strain>
    </source>
</reference>
<dbReference type="EMBL" id="JAWDIQ010000003">
    <property type="protein sequence ID" value="MDY0410322.1"/>
    <property type="molecule type" value="Genomic_DNA"/>
</dbReference>
<sequence length="82" mass="9547">MGYMYLCPNCKTNRSRFNLIEQVVHPIKVNPQSGEVISDYTNHEVEAFHMKYKGPQYRVQCGVCGVVEDERTFKKFAESNQQ</sequence>
<protein>
    <submittedName>
        <fullName evidence="1">DNA alkylation repair protein</fullName>
    </submittedName>
</protein>
<evidence type="ECO:0000313" key="2">
    <source>
        <dbReference type="Proteomes" id="UP001275315"/>
    </source>
</evidence>
<accession>A0ABU5CWT5</accession>
<dbReference type="Proteomes" id="UP001275315">
    <property type="component" value="Unassembled WGS sequence"/>
</dbReference>
<organism evidence="1 2">
    <name type="scientific">Paracerasibacillus soli</name>
    <dbReference type="NCBI Taxonomy" id="480284"/>
    <lineage>
        <taxon>Bacteria</taxon>
        <taxon>Bacillati</taxon>
        <taxon>Bacillota</taxon>
        <taxon>Bacilli</taxon>
        <taxon>Bacillales</taxon>
        <taxon>Bacillaceae</taxon>
        <taxon>Paracerasibacillus</taxon>
    </lineage>
</organism>